<proteinExistence type="predicted"/>
<protein>
    <submittedName>
        <fullName evidence="2">Uncharacterized protein</fullName>
    </submittedName>
</protein>
<evidence type="ECO:0000313" key="2">
    <source>
        <dbReference type="EMBL" id="QJA93055.1"/>
    </source>
</evidence>
<feature type="transmembrane region" description="Helical" evidence="1">
    <location>
        <begin position="62"/>
        <end position="83"/>
    </location>
</feature>
<reference evidence="2" key="1">
    <citation type="submission" date="2020-03" db="EMBL/GenBank/DDBJ databases">
        <title>The deep terrestrial virosphere.</title>
        <authorList>
            <person name="Holmfeldt K."/>
            <person name="Nilsson E."/>
            <person name="Simone D."/>
            <person name="Lopez-Fernandez M."/>
            <person name="Wu X."/>
            <person name="de Brujin I."/>
            <person name="Lundin D."/>
            <person name="Andersson A."/>
            <person name="Bertilsson S."/>
            <person name="Dopson M."/>
        </authorList>
    </citation>
    <scope>NUCLEOTIDE SEQUENCE</scope>
    <source>
        <strain evidence="2">MM415B04386</strain>
    </source>
</reference>
<name>A0A6M3LJH6_9ZZZZ</name>
<dbReference type="AlphaFoldDB" id="A0A6M3LJH6"/>
<accession>A0A6M3LJH6</accession>
<keyword evidence="1" id="KW-0812">Transmembrane</keyword>
<dbReference type="EMBL" id="MT143118">
    <property type="protein sequence ID" value="QJA93055.1"/>
    <property type="molecule type" value="Genomic_DNA"/>
</dbReference>
<gene>
    <name evidence="2" type="ORF">MM415B04386_0011</name>
</gene>
<sequence>MVEIKTVLAVGAGAISFPLIHTALKTVGVPQQTVIDKITAQDIIVLAIGLAATFFGGKINPLVSKFGLGLTAVQIAFLAMAYMGSA</sequence>
<organism evidence="2">
    <name type="scientific">viral metagenome</name>
    <dbReference type="NCBI Taxonomy" id="1070528"/>
    <lineage>
        <taxon>unclassified sequences</taxon>
        <taxon>metagenomes</taxon>
        <taxon>organismal metagenomes</taxon>
    </lineage>
</organism>
<evidence type="ECO:0000256" key="1">
    <source>
        <dbReference type="SAM" id="Phobius"/>
    </source>
</evidence>
<feature type="transmembrane region" description="Helical" evidence="1">
    <location>
        <begin position="38"/>
        <end position="55"/>
    </location>
</feature>
<keyword evidence="1" id="KW-0472">Membrane</keyword>
<keyword evidence="1" id="KW-1133">Transmembrane helix</keyword>